<accession>B4NCG7</accession>
<name>B4NCG7_DROWI</name>
<feature type="compositionally biased region" description="Pro residues" evidence="3">
    <location>
        <begin position="140"/>
        <end position="158"/>
    </location>
</feature>
<dbReference type="Pfam" id="PF14580">
    <property type="entry name" value="LRR_9"/>
    <property type="match status" value="1"/>
</dbReference>
<dbReference type="PhylomeDB" id="B4NCG7"/>
<dbReference type="FunFam" id="3.80.10.10:FF:000094">
    <property type="entry name" value="protein C21orf2 isoform X1"/>
    <property type="match status" value="1"/>
</dbReference>
<dbReference type="OrthoDB" id="1517790at2759"/>
<evidence type="ECO:0000256" key="3">
    <source>
        <dbReference type="SAM" id="MobiDB-lite"/>
    </source>
</evidence>
<feature type="compositionally biased region" description="Basic and acidic residues" evidence="3">
    <location>
        <begin position="170"/>
        <end position="192"/>
    </location>
</feature>
<evidence type="ECO:0000256" key="2">
    <source>
        <dbReference type="ARBA" id="ARBA00022737"/>
    </source>
</evidence>
<dbReference type="PANTHER" id="PTHR18849:SF0">
    <property type="entry name" value="CILIA- AND FLAGELLA-ASSOCIATED PROTEIN 410-RELATED"/>
    <property type="match status" value="1"/>
</dbReference>
<keyword evidence="1" id="KW-0433">Leucine-rich repeat</keyword>
<organism evidence="4 5">
    <name type="scientific">Drosophila willistoni</name>
    <name type="common">Fruit fly</name>
    <dbReference type="NCBI Taxonomy" id="7260"/>
    <lineage>
        <taxon>Eukaryota</taxon>
        <taxon>Metazoa</taxon>
        <taxon>Ecdysozoa</taxon>
        <taxon>Arthropoda</taxon>
        <taxon>Hexapoda</taxon>
        <taxon>Insecta</taxon>
        <taxon>Pterygota</taxon>
        <taxon>Neoptera</taxon>
        <taxon>Endopterygota</taxon>
        <taxon>Diptera</taxon>
        <taxon>Brachycera</taxon>
        <taxon>Muscomorpha</taxon>
        <taxon>Ephydroidea</taxon>
        <taxon>Drosophilidae</taxon>
        <taxon>Drosophila</taxon>
        <taxon>Sophophora</taxon>
    </lineage>
</organism>
<dbReference type="PROSITE" id="PS51450">
    <property type="entry name" value="LRR"/>
    <property type="match status" value="1"/>
</dbReference>
<dbReference type="PANTHER" id="PTHR18849">
    <property type="entry name" value="LEUCINE RICH REPEAT PROTEIN"/>
    <property type="match status" value="1"/>
</dbReference>
<feature type="compositionally biased region" description="Polar residues" evidence="3">
    <location>
        <begin position="291"/>
        <end position="306"/>
    </location>
</feature>
<dbReference type="eggNOG" id="KOG2123">
    <property type="taxonomic scope" value="Eukaryota"/>
</dbReference>
<dbReference type="InterPro" id="IPR032675">
    <property type="entry name" value="LRR_dom_sf"/>
</dbReference>
<dbReference type="EMBL" id="CH964239">
    <property type="protein sequence ID" value="EDW82526.1"/>
    <property type="molecule type" value="Genomic_DNA"/>
</dbReference>
<feature type="region of interest" description="Disordered" evidence="3">
    <location>
        <begin position="291"/>
        <end position="312"/>
    </location>
</feature>
<protein>
    <recommendedName>
        <fullName evidence="6">U2A'/phosphoprotein 32 family A C-terminal domain-containing protein</fullName>
    </recommendedName>
</protein>
<evidence type="ECO:0000256" key="1">
    <source>
        <dbReference type="ARBA" id="ARBA00022614"/>
    </source>
</evidence>
<dbReference type="SUPFAM" id="SSF52058">
    <property type="entry name" value="L domain-like"/>
    <property type="match status" value="1"/>
</dbReference>
<dbReference type="Gene3D" id="3.80.10.10">
    <property type="entry name" value="Ribonuclease Inhibitor"/>
    <property type="match status" value="1"/>
</dbReference>
<dbReference type="InterPro" id="IPR001611">
    <property type="entry name" value="Leu-rich_rpt"/>
</dbReference>
<evidence type="ECO:0008006" key="6">
    <source>
        <dbReference type="Google" id="ProtNLM"/>
    </source>
</evidence>
<evidence type="ECO:0000313" key="4">
    <source>
        <dbReference type="EMBL" id="EDW82526.1"/>
    </source>
</evidence>
<dbReference type="GO" id="GO:0097733">
    <property type="term" value="C:photoreceptor cell cilium"/>
    <property type="evidence" value="ECO:0007669"/>
    <property type="project" value="UniProtKB-ARBA"/>
</dbReference>
<feature type="compositionally biased region" description="Low complexity" evidence="3">
    <location>
        <begin position="233"/>
        <end position="252"/>
    </location>
</feature>
<dbReference type="GO" id="GO:0036064">
    <property type="term" value="C:ciliary basal body"/>
    <property type="evidence" value="ECO:0007669"/>
    <property type="project" value="UniProtKB-ARBA"/>
</dbReference>
<reference evidence="4 5" key="1">
    <citation type="journal article" date="2007" name="Nature">
        <title>Evolution of genes and genomes on the Drosophila phylogeny.</title>
        <authorList>
            <consortium name="Drosophila 12 Genomes Consortium"/>
            <person name="Clark A.G."/>
            <person name="Eisen M.B."/>
            <person name="Smith D.R."/>
            <person name="Bergman C.M."/>
            <person name="Oliver B."/>
            <person name="Markow T.A."/>
            <person name="Kaufman T.C."/>
            <person name="Kellis M."/>
            <person name="Gelbart W."/>
            <person name="Iyer V.N."/>
            <person name="Pollard D.A."/>
            <person name="Sackton T.B."/>
            <person name="Larracuente A.M."/>
            <person name="Singh N.D."/>
            <person name="Abad J.P."/>
            <person name="Abt D.N."/>
            <person name="Adryan B."/>
            <person name="Aguade M."/>
            <person name="Akashi H."/>
            <person name="Anderson W.W."/>
            <person name="Aquadro C.F."/>
            <person name="Ardell D.H."/>
            <person name="Arguello R."/>
            <person name="Artieri C.G."/>
            <person name="Barbash D.A."/>
            <person name="Barker D."/>
            <person name="Barsanti P."/>
            <person name="Batterham P."/>
            <person name="Batzoglou S."/>
            <person name="Begun D."/>
            <person name="Bhutkar A."/>
            <person name="Blanco E."/>
            <person name="Bosak S.A."/>
            <person name="Bradley R.K."/>
            <person name="Brand A.D."/>
            <person name="Brent M.R."/>
            <person name="Brooks A.N."/>
            <person name="Brown R.H."/>
            <person name="Butlin R.K."/>
            <person name="Caggese C."/>
            <person name="Calvi B.R."/>
            <person name="Bernardo de Carvalho A."/>
            <person name="Caspi A."/>
            <person name="Castrezana S."/>
            <person name="Celniker S.E."/>
            <person name="Chang J.L."/>
            <person name="Chapple C."/>
            <person name="Chatterji S."/>
            <person name="Chinwalla A."/>
            <person name="Civetta A."/>
            <person name="Clifton S.W."/>
            <person name="Comeron J.M."/>
            <person name="Costello J.C."/>
            <person name="Coyne J.A."/>
            <person name="Daub J."/>
            <person name="David R.G."/>
            <person name="Delcher A.L."/>
            <person name="Delehaunty K."/>
            <person name="Do C.B."/>
            <person name="Ebling H."/>
            <person name="Edwards K."/>
            <person name="Eickbush T."/>
            <person name="Evans J.D."/>
            <person name="Filipski A."/>
            <person name="Findeiss S."/>
            <person name="Freyhult E."/>
            <person name="Fulton L."/>
            <person name="Fulton R."/>
            <person name="Garcia A.C."/>
            <person name="Gardiner A."/>
            <person name="Garfield D.A."/>
            <person name="Garvin B.E."/>
            <person name="Gibson G."/>
            <person name="Gilbert D."/>
            <person name="Gnerre S."/>
            <person name="Godfrey J."/>
            <person name="Good R."/>
            <person name="Gotea V."/>
            <person name="Gravely B."/>
            <person name="Greenberg A.J."/>
            <person name="Griffiths-Jones S."/>
            <person name="Gross S."/>
            <person name="Guigo R."/>
            <person name="Gustafson E.A."/>
            <person name="Haerty W."/>
            <person name="Hahn M.W."/>
            <person name="Halligan D.L."/>
            <person name="Halpern A.L."/>
            <person name="Halter G.M."/>
            <person name="Han M.V."/>
            <person name="Heger A."/>
            <person name="Hillier L."/>
            <person name="Hinrichs A.S."/>
            <person name="Holmes I."/>
            <person name="Hoskins R.A."/>
            <person name="Hubisz M.J."/>
            <person name="Hultmark D."/>
            <person name="Huntley M.A."/>
            <person name="Jaffe D.B."/>
            <person name="Jagadeeshan S."/>
            <person name="Jeck W.R."/>
            <person name="Johnson J."/>
            <person name="Jones C.D."/>
            <person name="Jordan W.C."/>
            <person name="Karpen G.H."/>
            <person name="Kataoka E."/>
            <person name="Keightley P.D."/>
            <person name="Kheradpour P."/>
            <person name="Kirkness E.F."/>
            <person name="Koerich L.B."/>
            <person name="Kristiansen K."/>
            <person name="Kudrna D."/>
            <person name="Kulathinal R.J."/>
            <person name="Kumar S."/>
            <person name="Kwok R."/>
            <person name="Lander E."/>
            <person name="Langley C.H."/>
            <person name="Lapoint R."/>
            <person name="Lazzaro B.P."/>
            <person name="Lee S.J."/>
            <person name="Levesque L."/>
            <person name="Li R."/>
            <person name="Lin C.F."/>
            <person name="Lin M.F."/>
            <person name="Lindblad-Toh K."/>
            <person name="Llopart A."/>
            <person name="Long M."/>
            <person name="Low L."/>
            <person name="Lozovsky E."/>
            <person name="Lu J."/>
            <person name="Luo M."/>
            <person name="Machado C.A."/>
            <person name="Makalowski W."/>
            <person name="Marzo M."/>
            <person name="Matsuda M."/>
            <person name="Matzkin L."/>
            <person name="McAllister B."/>
            <person name="McBride C.S."/>
            <person name="McKernan B."/>
            <person name="McKernan K."/>
            <person name="Mendez-Lago M."/>
            <person name="Minx P."/>
            <person name="Mollenhauer M.U."/>
            <person name="Montooth K."/>
            <person name="Mount S.M."/>
            <person name="Mu X."/>
            <person name="Myers E."/>
            <person name="Negre B."/>
            <person name="Newfeld S."/>
            <person name="Nielsen R."/>
            <person name="Noor M.A."/>
            <person name="O'Grady P."/>
            <person name="Pachter L."/>
            <person name="Papaceit M."/>
            <person name="Parisi M.J."/>
            <person name="Parisi M."/>
            <person name="Parts L."/>
            <person name="Pedersen J.S."/>
            <person name="Pesole G."/>
            <person name="Phillippy A.M."/>
            <person name="Ponting C.P."/>
            <person name="Pop M."/>
            <person name="Porcelli D."/>
            <person name="Powell J.R."/>
            <person name="Prohaska S."/>
            <person name="Pruitt K."/>
            <person name="Puig M."/>
            <person name="Quesneville H."/>
            <person name="Ram K.R."/>
            <person name="Rand D."/>
            <person name="Rasmussen M.D."/>
            <person name="Reed L.K."/>
            <person name="Reenan R."/>
            <person name="Reily A."/>
            <person name="Remington K.A."/>
            <person name="Rieger T.T."/>
            <person name="Ritchie M.G."/>
            <person name="Robin C."/>
            <person name="Rogers Y.H."/>
            <person name="Rohde C."/>
            <person name="Rozas J."/>
            <person name="Rubenfield M.J."/>
            <person name="Ruiz A."/>
            <person name="Russo S."/>
            <person name="Salzberg S.L."/>
            <person name="Sanchez-Gracia A."/>
            <person name="Saranga D.J."/>
            <person name="Sato H."/>
            <person name="Schaeffer S.W."/>
            <person name="Schatz M.C."/>
            <person name="Schlenke T."/>
            <person name="Schwartz R."/>
            <person name="Segarra C."/>
            <person name="Singh R.S."/>
            <person name="Sirot L."/>
            <person name="Sirota M."/>
            <person name="Sisneros N.B."/>
            <person name="Smith C.D."/>
            <person name="Smith T.F."/>
            <person name="Spieth J."/>
            <person name="Stage D.E."/>
            <person name="Stark A."/>
            <person name="Stephan W."/>
            <person name="Strausberg R.L."/>
            <person name="Strempel S."/>
            <person name="Sturgill D."/>
            <person name="Sutton G."/>
            <person name="Sutton G.G."/>
            <person name="Tao W."/>
            <person name="Teichmann S."/>
            <person name="Tobari Y.N."/>
            <person name="Tomimura Y."/>
            <person name="Tsolas J.M."/>
            <person name="Valente V.L."/>
            <person name="Venter E."/>
            <person name="Venter J.C."/>
            <person name="Vicario S."/>
            <person name="Vieira F.G."/>
            <person name="Vilella A.J."/>
            <person name="Villasante A."/>
            <person name="Walenz B."/>
            <person name="Wang J."/>
            <person name="Wasserman M."/>
            <person name="Watts T."/>
            <person name="Wilson D."/>
            <person name="Wilson R.K."/>
            <person name="Wing R.A."/>
            <person name="Wolfner M.F."/>
            <person name="Wong A."/>
            <person name="Wong G.K."/>
            <person name="Wu C.I."/>
            <person name="Wu G."/>
            <person name="Yamamoto D."/>
            <person name="Yang H.P."/>
            <person name="Yang S.P."/>
            <person name="Yorke J.A."/>
            <person name="Yoshida K."/>
            <person name="Zdobnov E."/>
            <person name="Zhang P."/>
            <person name="Zhang Y."/>
            <person name="Zimin A.V."/>
            <person name="Baldwin J."/>
            <person name="Abdouelleil A."/>
            <person name="Abdulkadir J."/>
            <person name="Abebe A."/>
            <person name="Abera B."/>
            <person name="Abreu J."/>
            <person name="Acer S.C."/>
            <person name="Aftuck L."/>
            <person name="Alexander A."/>
            <person name="An P."/>
            <person name="Anderson E."/>
            <person name="Anderson S."/>
            <person name="Arachi H."/>
            <person name="Azer M."/>
            <person name="Bachantsang P."/>
            <person name="Barry A."/>
            <person name="Bayul T."/>
            <person name="Berlin A."/>
            <person name="Bessette D."/>
            <person name="Bloom T."/>
            <person name="Blye J."/>
            <person name="Boguslavskiy L."/>
            <person name="Bonnet C."/>
            <person name="Boukhgalter B."/>
            <person name="Bourzgui I."/>
            <person name="Brown A."/>
            <person name="Cahill P."/>
            <person name="Channer S."/>
            <person name="Cheshatsang Y."/>
            <person name="Chuda L."/>
            <person name="Citroen M."/>
            <person name="Collymore A."/>
            <person name="Cooke P."/>
            <person name="Costello M."/>
            <person name="D'Aco K."/>
            <person name="Daza R."/>
            <person name="De Haan G."/>
            <person name="DeGray S."/>
            <person name="DeMaso C."/>
            <person name="Dhargay N."/>
            <person name="Dooley K."/>
            <person name="Dooley E."/>
            <person name="Doricent M."/>
            <person name="Dorje P."/>
            <person name="Dorjee K."/>
            <person name="Dupes A."/>
            <person name="Elong R."/>
            <person name="Falk J."/>
            <person name="Farina A."/>
            <person name="Faro S."/>
            <person name="Ferguson D."/>
            <person name="Fisher S."/>
            <person name="Foley C.D."/>
            <person name="Franke A."/>
            <person name="Friedrich D."/>
            <person name="Gadbois L."/>
            <person name="Gearin G."/>
            <person name="Gearin C.R."/>
            <person name="Giannoukos G."/>
            <person name="Goode T."/>
            <person name="Graham J."/>
            <person name="Grandbois E."/>
            <person name="Grewal S."/>
            <person name="Gyaltsen K."/>
            <person name="Hafez N."/>
            <person name="Hagos B."/>
            <person name="Hall J."/>
            <person name="Henson C."/>
            <person name="Hollinger A."/>
            <person name="Honan T."/>
            <person name="Huard M.D."/>
            <person name="Hughes L."/>
            <person name="Hurhula B."/>
            <person name="Husby M.E."/>
            <person name="Kamat A."/>
            <person name="Kanga B."/>
            <person name="Kashin S."/>
            <person name="Khazanovich D."/>
            <person name="Kisner P."/>
            <person name="Lance K."/>
            <person name="Lara M."/>
            <person name="Lee W."/>
            <person name="Lennon N."/>
            <person name="Letendre F."/>
            <person name="LeVine R."/>
            <person name="Lipovsky A."/>
            <person name="Liu X."/>
            <person name="Liu J."/>
            <person name="Liu S."/>
            <person name="Lokyitsang T."/>
            <person name="Lokyitsang Y."/>
            <person name="Lubonja R."/>
            <person name="Lui A."/>
            <person name="MacDonald P."/>
            <person name="Magnisalis V."/>
            <person name="Maru K."/>
            <person name="Matthews C."/>
            <person name="McCusker W."/>
            <person name="McDonough S."/>
            <person name="Mehta T."/>
            <person name="Meldrim J."/>
            <person name="Meneus L."/>
            <person name="Mihai O."/>
            <person name="Mihalev A."/>
            <person name="Mihova T."/>
            <person name="Mittelman R."/>
            <person name="Mlenga V."/>
            <person name="Montmayeur A."/>
            <person name="Mulrain L."/>
            <person name="Navidi A."/>
            <person name="Naylor J."/>
            <person name="Negash T."/>
            <person name="Nguyen T."/>
            <person name="Nguyen N."/>
            <person name="Nicol R."/>
            <person name="Norbu C."/>
            <person name="Norbu N."/>
            <person name="Novod N."/>
            <person name="O'Neill B."/>
            <person name="Osman S."/>
            <person name="Markiewicz E."/>
            <person name="Oyono O.L."/>
            <person name="Patti C."/>
            <person name="Phunkhang P."/>
            <person name="Pierre F."/>
            <person name="Priest M."/>
            <person name="Raghuraman S."/>
            <person name="Rege F."/>
            <person name="Reyes R."/>
            <person name="Rise C."/>
            <person name="Rogov P."/>
            <person name="Ross K."/>
            <person name="Ryan E."/>
            <person name="Settipalli S."/>
            <person name="Shea T."/>
            <person name="Sherpa N."/>
            <person name="Shi L."/>
            <person name="Shih D."/>
            <person name="Sparrow T."/>
            <person name="Spaulding J."/>
            <person name="Stalker J."/>
            <person name="Stange-Thomann N."/>
            <person name="Stavropoulos S."/>
            <person name="Stone C."/>
            <person name="Strader C."/>
            <person name="Tesfaye S."/>
            <person name="Thomson T."/>
            <person name="Thoulutsang Y."/>
            <person name="Thoulutsang D."/>
            <person name="Topham K."/>
            <person name="Topping I."/>
            <person name="Tsamla T."/>
            <person name="Vassiliev H."/>
            <person name="Vo A."/>
            <person name="Wangchuk T."/>
            <person name="Wangdi T."/>
            <person name="Weiand M."/>
            <person name="Wilkinson J."/>
            <person name="Wilson A."/>
            <person name="Yadav S."/>
            <person name="Young G."/>
            <person name="Yu Q."/>
            <person name="Zembek L."/>
            <person name="Zhong D."/>
            <person name="Zimmer A."/>
            <person name="Zwirko Z."/>
            <person name="Jaffe D.B."/>
            <person name="Alvarez P."/>
            <person name="Brockman W."/>
            <person name="Butler J."/>
            <person name="Chin C."/>
            <person name="Gnerre S."/>
            <person name="Grabherr M."/>
            <person name="Kleber M."/>
            <person name="Mauceli E."/>
            <person name="MacCallum I."/>
        </authorList>
    </citation>
    <scope>NUCLEOTIDE SEQUENCE [LARGE SCALE GENOMIC DNA]</scope>
    <source>
        <strain evidence="5">Tucson 14030-0811.24</strain>
    </source>
</reference>
<keyword evidence="2" id="KW-0677">Repeat</keyword>
<gene>
    <name evidence="4" type="primary">Dwil\GK25851</name>
    <name evidence="4" type="ORF">Dwil_GK25851</name>
</gene>
<dbReference type="AlphaFoldDB" id="B4NCG7"/>
<sequence>MVKLSQQLIEARGKGLDYRQILNLNIWGTDLDDISIFTEMPLLEILSLSLNQVTTLQGLRNCHNLKELYLRKNLIADISELNYLKGAKNLKTFWLLENPCADTLGDNYRRSVIKHLPQLRFLDGVAITDAELESALNDEPPMPPMPPRAEPRGPPPEEVNPIPRRASNKNRREENKKEREQEKLDKEIDRKRTANSSCHVEKSRRASPPAPLEISRPVVQERPPSGNGDGNHMEQQSEPTMPMQPMQPMPQAAQGPQTIHVQHGPLAHQMPQVSQVSQMAQMPSMQQLTMQPSTSQSAAASRSFWSGSPGPDFSQNDRYMEQMNYQRSHDPMSSNFMGGCRQEEMEKMHYQAANSMMFPMNNAASPNHREHYGRSGPVRSNVNILSSIRYLIRELDPASLVVLGQAIHEQMAKMLPSD</sequence>
<dbReference type="HOGENOM" id="CLU_657693_0_0_1"/>
<proteinExistence type="predicted"/>
<dbReference type="GO" id="GO:0007010">
    <property type="term" value="P:cytoskeleton organization"/>
    <property type="evidence" value="ECO:0007669"/>
    <property type="project" value="TreeGrafter"/>
</dbReference>
<dbReference type="KEGG" id="dwi:6648541"/>
<feature type="region of interest" description="Disordered" evidence="3">
    <location>
        <begin position="135"/>
        <end position="252"/>
    </location>
</feature>
<evidence type="ECO:0000313" key="5">
    <source>
        <dbReference type="Proteomes" id="UP000007798"/>
    </source>
</evidence>
<dbReference type="SMR" id="B4NCG7"/>
<dbReference type="Proteomes" id="UP000007798">
    <property type="component" value="Unassembled WGS sequence"/>
</dbReference>
<keyword evidence="5" id="KW-1185">Reference proteome</keyword>
<dbReference type="InParanoid" id="B4NCG7"/>